<feature type="region of interest" description="Disordered" evidence="1">
    <location>
        <begin position="920"/>
        <end position="940"/>
    </location>
</feature>
<protein>
    <submittedName>
        <fullName evidence="2">Uncharacterized protein</fullName>
    </submittedName>
</protein>
<feature type="compositionally biased region" description="Polar residues" evidence="1">
    <location>
        <begin position="1"/>
        <end position="11"/>
    </location>
</feature>
<feature type="compositionally biased region" description="Basic and acidic residues" evidence="1">
    <location>
        <begin position="354"/>
        <end position="375"/>
    </location>
</feature>
<feature type="compositionally biased region" description="Low complexity" evidence="1">
    <location>
        <begin position="606"/>
        <end position="619"/>
    </location>
</feature>
<feature type="region of interest" description="Disordered" evidence="1">
    <location>
        <begin position="203"/>
        <end position="425"/>
    </location>
</feature>
<feature type="compositionally biased region" description="Basic and acidic residues" evidence="1">
    <location>
        <begin position="64"/>
        <end position="78"/>
    </location>
</feature>
<feature type="compositionally biased region" description="Basic and acidic residues" evidence="1">
    <location>
        <begin position="514"/>
        <end position="534"/>
    </location>
</feature>
<feature type="region of interest" description="Disordered" evidence="1">
    <location>
        <begin position="480"/>
        <end position="630"/>
    </location>
</feature>
<feature type="compositionally biased region" description="Basic residues" evidence="1">
    <location>
        <begin position="275"/>
        <end position="287"/>
    </location>
</feature>
<gene>
    <name evidence="2" type="ORF">BXZ70DRAFT_1006494</name>
</gene>
<feature type="region of interest" description="Disordered" evidence="1">
    <location>
        <begin position="444"/>
        <end position="465"/>
    </location>
</feature>
<feature type="compositionally biased region" description="Polar residues" evidence="1">
    <location>
        <begin position="140"/>
        <end position="149"/>
    </location>
</feature>
<name>A0A8K0USS1_9AGAR</name>
<feature type="compositionally biased region" description="Low complexity" evidence="1">
    <location>
        <begin position="165"/>
        <end position="177"/>
    </location>
</feature>
<dbReference type="EMBL" id="JAEVFJ010000009">
    <property type="protein sequence ID" value="KAH8102583.1"/>
    <property type="molecule type" value="Genomic_DNA"/>
</dbReference>
<dbReference type="Proteomes" id="UP000813824">
    <property type="component" value="Unassembled WGS sequence"/>
</dbReference>
<accession>A0A8K0USS1</accession>
<reference evidence="2" key="1">
    <citation type="journal article" date="2021" name="New Phytol.">
        <title>Evolutionary innovations through gain and loss of genes in the ectomycorrhizal Boletales.</title>
        <authorList>
            <person name="Wu G."/>
            <person name="Miyauchi S."/>
            <person name="Morin E."/>
            <person name="Kuo A."/>
            <person name="Drula E."/>
            <person name="Varga T."/>
            <person name="Kohler A."/>
            <person name="Feng B."/>
            <person name="Cao Y."/>
            <person name="Lipzen A."/>
            <person name="Daum C."/>
            <person name="Hundley H."/>
            <person name="Pangilinan J."/>
            <person name="Johnson J."/>
            <person name="Barry K."/>
            <person name="LaButti K."/>
            <person name="Ng V."/>
            <person name="Ahrendt S."/>
            <person name="Min B."/>
            <person name="Choi I.G."/>
            <person name="Park H."/>
            <person name="Plett J.M."/>
            <person name="Magnuson J."/>
            <person name="Spatafora J.W."/>
            <person name="Nagy L.G."/>
            <person name="Henrissat B."/>
            <person name="Grigoriev I.V."/>
            <person name="Yang Z.L."/>
            <person name="Xu J."/>
            <person name="Martin F.M."/>
        </authorList>
    </citation>
    <scope>NUCLEOTIDE SEQUENCE</scope>
    <source>
        <strain evidence="2">KKN 215</strain>
    </source>
</reference>
<feature type="compositionally biased region" description="Basic and acidic residues" evidence="1">
    <location>
        <begin position="320"/>
        <end position="340"/>
    </location>
</feature>
<evidence type="ECO:0000313" key="2">
    <source>
        <dbReference type="EMBL" id="KAH8102583.1"/>
    </source>
</evidence>
<feature type="compositionally biased region" description="Basic and acidic residues" evidence="1">
    <location>
        <begin position="114"/>
        <end position="132"/>
    </location>
</feature>
<keyword evidence="3" id="KW-1185">Reference proteome</keyword>
<organism evidence="2 3">
    <name type="scientific">Cristinia sonorae</name>
    <dbReference type="NCBI Taxonomy" id="1940300"/>
    <lineage>
        <taxon>Eukaryota</taxon>
        <taxon>Fungi</taxon>
        <taxon>Dikarya</taxon>
        <taxon>Basidiomycota</taxon>
        <taxon>Agaricomycotina</taxon>
        <taxon>Agaricomycetes</taxon>
        <taxon>Agaricomycetidae</taxon>
        <taxon>Agaricales</taxon>
        <taxon>Pleurotineae</taxon>
        <taxon>Stephanosporaceae</taxon>
        <taxon>Cristinia</taxon>
    </lineage>
</organism>
<evidence type="ECO:0000313" key="3">
    <source>
        <dbReference type="Proteomes" id="UP000813824"/>
    </source>
</evidence>
<feature type="region of interest" description="Disordered" evidence="1">
    <location>
        <begin position="1"/>
        <end position="185"/>
    </location>
</feature>
<feature type="compositionally biased region" description="Polar residues" evidence="1">
    <location>
        <begin position="495"/>
        <end position="513"/>
    </location>
</feature>
<dbReference type="AlphaFoldDB" id="A0A8K0USS1"/>
<feature type="compositionally biased region" description="Acidic residues" evidence="1">
    <location>
        <begin position="926"/>
        <end position="940"/>
    </location>
</feature>
<evidence type="ECO:0000256" key="1">
    <source>
        <dbReference type="SAM" id="MobiDB-lite"/>
    </source>
</evidence>
<sequence>MAETQGKSNSAAKKKGRKPPISPRTKQRNKEEGNRKRQLTLQRKKEEKAARDAEAIEALSNRVAEFERNEDSEKEASRTLRSAQLQSLRERNLRATGGDHSVIIEKSGSTEEAAAEKQVKNVDHSESAEPADHLGPSPIKSIQATSHIDLTTPVKVRGKRISMSKPTATPKPKTPFKASRKSYSPGSLLAAFTASQKKAMMKELLKNAGGGDGNESEVEKPTPGPYDRDSADETSEVDIEDTRHGRGSLSESALGDEDSGDMYSNGDGDEEVTPKPKRKNVGLKKTTKTPGFDQTPVPHGKGKKLTSKDGAQLNAIGSGRLRERGKAKGDTMAMADHDIEMELEDGNSLAGETVGDRNKRKRQDDTSQSEGEHQPSKSRPKKKTNAAPNLVGHAGASNSGTKAKYAPSSRGGGLLKEGPAIALEGGPVVGKAGEVVEGRAGIGMDAPKNVTSESESNAGDVALNTKRGNTIRASIAVSHRAQAAGYGEKDVDQHPTAQTHGSPTSGVQVSDIITHTRPESQQKPARRGDSKAPEPDNLDDPFNFAGDDSAEAEYARSSPIKPVSPAPRGVRITRVVPNQPKVTRVPKNSANSEDSDGKPTKTSSGSEASAHHATQATQAKLMRKQDSLPPAIRNHPSFKAAFLPTYNYFIGCIPTPFLVPPVFGMTSMQLIFDTIFSPSSIREKINSDSAVWYNAESSLGNLRTEMGNVALELVYEHLVEEGLSTVDERTEYAALQRSDSRYIYQEAIGDNKSQWKSAYRNITILKTFARFLSATQGRIDLPTSLQRDLENAFTVKGIVLSERNLLLPRGALAMATAAVERAWVLYKDKKMSPETYIRRSAGNGRNAILIVDKHPRPIQDPTNKNGNQFSDANWGHIVTAKYKNLLKFSDSKIQEICALAQSYAKDRRRAAPVLPRTAASNSIFDIPDDNQSDDDIVESD</sequence>
<comment type="caution">
    <text evidence="2">The sequence shown here is derived from an EMBL/GenBank/DDBJ whole genome shotgun (WGS) entry which is preliminary data.</text>
</comment>
<dbReference type="OrthoDB" id="3004502at2759"/>
<feature type="compositionally biased region" description="Basic and acidic residues" evidence="1">
    <location>
        <begin position="43"/>
        <end position="54"/>
    </location>
</feature>
<proteinExistence type="predicted"/>